<evidence type="ECO:0000313" key="3">
    <source>
        <dbReference type="Proteomes" id="UP000199207"/>
    </source>
</evidence>
<organism evidence="2 3">
    <name type="scientific">Streptomyces aidingensis</name>
    <dbReference type="NCBI Taxonomy" id="910347"/>
    <lineage>
        <taxon>Bacteria</taxon>
        <taxon>Bacillati</taxon>
        <taxon>Actinomycetota</taxon>
        <taxon>Actinomycetes</taxon>
        <taxon>Kitasatosporales</taxon>
        <taxon>Streptomycetaceae</taxon>
        <taxon>Streptomyces</taxon>
    </lineage>
</organism>
<feature type="domain" description="DUF397" evidence="1">
    <location>
        <begin position="7"/>
        <end position="58"/>
    </location>
</feature>
<dbReference type="STRING" id="910347.SAMN05421773_101594"/>
<dbReference type="RefSeq" id="WP_175541225.1">
    <property type="nucleotide sequence ID" value="NZ_FOLM01000001.1"/>
</dbReference>
<reference evidence="2 3" key="1">
    <citation type="submission" date="2016-10" db="EMBL/GenBank/DDBJ databases">
        <authorList>
            <person name="de Groot N.N."/>
        </authorList>
    </citation>
    <scope>NUCLEOTIDE SEQUENCE [LARGE SCALE GENOMIC DNA]</scope>
    <source>
        <strain evidence="2 3">CGMCC 4.5739</strain>
    </source>
</reference>
<dbReference type="AlphaFoldDB" id="A0A1I1F2P6"/>
<proteinExistence type="predicted"/>
<evidence type="ECO:0000259" key="1">
    <source>
        <dbReference type="Pfam" id="PF04149"/>
    </source>
</evidence>
<dbReference type="InterPro" id="IPR007278">
    <property type="entry name" value="DUF397"/>
</dbReference>
<gene>
    <name evidence="2" type="ORF">SAMN05421773_101594</name>
</gene>
<dbReference type="Pfam" id="PF04149">
    <property type="entry name" value="DUF397"/>
    <property type="match status" value="1"/>
</dbReference>
<sequence>MTGIAIQWQKSSFSGANGPDCVELAHGGGPLLLRESDAPETVLAASPAAFAALLTRLKEPGLPWSPL</sequence>
<dbReference type="EMBL" id="FOLM01000001">
    <property type="protein sequence ID" value="SFB93655.1"/>
    <property type="molecule type" value="Genomic_DNA"/>
</dbReference>
<dbReference type="Proteomes" id="UP000199207">
    <property type="component" value="Unassembled WGS sequence"/>
</dbReference>
<evidence type="ECO:0000313" key="2">
    <source>
        <dbReference type="EMBL" id="SFB93655.1"/>
    </source>
</evidence>
<protein>
    <recommendedName>
        <fullName evidence="1">DUF397 domain-containing protein</fullName>
    </recommendedName>
</protein>
<name>A0A1I1F2P6_9ACTN</name>
<keyword evidence="3" id="KW-1185">Reference proteome</keyword>
<accession>A0A1I1F2P6</accession>